<evidence type="ECO:0000313" key="3">
    <source>
        <dbReference type="EMBL" id="QLY96764.1"/>
    </source>
</evidence>
<proteinExistence type="predicted"/>
<dbReference type="EMBL" id="MOKI01000021">
    <property type="protein sequence ID" value="OJR55422.1"/>
    <property type="molecule type" value="Genomic_DNA"/>
</dbReference>
<reference evidence="2 4" key="1">
    <citation type="submission" date="2016-10" db="EMBL/GenBank/DDBJ databases">
        <title>Comprehensive resistome analysis reveals the prevalence of NDM and MCR-1 in Chinese poultry production.</title>
        <authorList>
            <person name="Wang Y."/>
            <person name="Zhang R."/>
            <person name="Li J."/>
            <person name="Wu Z."/>
            <person name="Wenjuan Y."/>
            <person name="Schwarz S."/>
            <person name="Tyrrell J."/>
            <person name="Zheng Y."/>
            <person name="Wang S."/>
            <person name="Shen Z."/>
            <person name="Liu Z."/>
            <person name="Lei L."/>
            <person name="Li M."/>
            <person name="Zhang Q."/>
            <person name="Wu C."/>
            <person name="Zhang Q."/>
            <person name="Wu Y."/>
            <person name="Walsh T."/>
            <person name="Shen J."/>
        </authorList>
    </citation>
    <scope>NUCLEOTIDE SEQUENCE [LARGE SCALE GENOMIC DNA]</scope>
    <source>
        <strain evidence="2 4">570</strain>
    </source>
</reference>
<organism evidence="2 4">
    <name type="scientific">Escherichia coli</name>
    <dbReference type="NCBI Taxonomy" id="562"/>
    <lineage>
        <taxon>Bacteria</taxon>
        <taxon>Pseudomonadati</taxon>
        <taxon>Pseudomonadota</taxon>
        <taxon>Gammaproteobacteria</taxon>
        <taxon>Enterobacterales</taxon>
        <taxon>Enterobacteriaceae</taxon>
        <taxon>Escherichia</taxon>
    </lineage>
</organism>
<evidence type="ECO:0000313" key="1">
    <source>
        <dbReference type="EMBL" id="EFE8672307.1"/>
    </source>
</evidence>
<reference evidence="1 6" key="2">
    <citation type="submission" date="2019-09" db="EMBL/GenBank/DDBJ databases">
        <authorList>
            <consortium name="NARMS: The National Antimicrobial Resistance Monitoring System"/>
        </authorList>
    </citation>
    <scope>NUCLEOTIDE SEQUENCE [LARGE SCALE GENOMIC DNA]</scope>
    <source>
        <strain evidence="1 6">FSIS11923834</strain>
    </source>
</reference>
<dbReference type="EMBL" id="AASOHJ010000003">
    <property type="protein sequence ID" value="EFE8672307.1"/>
    <property type="molecule type" value="Genomic_DNA"/>
</dbReference>
<protein>
    <submittedName>
        <fullName evidence="2">Uncharacterized protein</fullName>
    </submittedName>
</protein>
<name>A0A0Q3ADG4_ECOLX</name>
<evidence type="ECO:0000313" key="6">
    <source>
        <dbReference type="Proteomes" id="UP000533482"/>
    </source>
</evidence>
<gene>
    <name evidence="2" type="ORF">BK383_08730</name>
    <name evidence="1" type="ORF">F7N46_03900</name>
    <name evidence="3" type="ORF">HV109_09050</name>
</gene>
<dbReference type="AlphaFoldDB" id="A0A0Q3ADG4"/>
<sequence>MLWNIVVLMNIYIPDWWRKSFFHALFLQIFLYGKRVCYGLIHKEMHLGVGLKSRWLMLLCQEGQGKGVYR</sequence>
<dbReference type="RefSeq" id="WP_001373147.1">
    <property type="nucleotide sequence ID" value="NZ_AP019675.1"/>
</dbReference>
<dbReference type="EMBL" id="CP056794">
    <property type="protein sequence ID" value="QLY96764.1"/>
    <property type="molecule type" value="Genomic_DNA"/>
</dbReference>
<evidence type="ECO:0000313" key="5">
    <source>
        <dbReference type="Proteomes" id="UP000512182"/>
    </source>
</evidence>
<evidence type="ECO:0000313" key="2">
    <source>
        <dbReference type="EMBL" id="OJR55422.1"/>
    </source>
</evidence>
<accession>A0A0Q3ADG4</accession>
<evidence type="ECO:0000313" key="4">
    <source>
        <dbReference type="Proteomes" id="UP000184277"/>
    </source>
</evidence>
<dbReference type="Proteomes" id="UP000184277">
    <property type="component" value="Unassembled WGS sequence"/>
</dbReference>
<dbReference type="Proteomes" id="UP000512182">
    <property type="component" value="Chromosome"/>
</dbReference>
<dbReference type="Proteomes" id="UP000533482">
    <property type="component" value="Unassembled WGS sequence"/>
</dbReference>
<reference evidence="3 5" key="3">
    <citation type="submission" date="2020-06" db="EMBL/GenBank/DDBJ databases">
        <title>REHAB project genomes.</title>
        <authorList>
            <person name="Shaw L.P."/>
        </authorList>
    </citation>
    <scope>NUCLEOTIDE SEQUENCE [LARGE SCALE GENOMIC DNA]</scope>
    <source>
        <strain evidence="3 5">RHBSTW-00177</strain>
    </source>
</reference>